<keyword evidence="2" id="KW-1185">Reference proteome</keyword>
<name>A0A1C3UD71_9HYPH</name>
<dbReference type="OrthoDB" id="9795560at2"/>
<proteinExistence type="predicted"/>
<reference evidence="2" key="1">
    <citation type="submission" date="2016-08" db="EMBL/GenBank/DDBJ databases">
        <authorList>
            <person name="Varghese N."/>
            <person name="Submissions Spin"/>
        </authorList>
    </citation>
    <scope>NUCLEOTIDE SEQUENCE [LARGE SCALE GENOMIC DNA]</scope>
    <source>
        <strain evidence="2">HAMBI 2971</strain>
    </source>
</reference>
<dbReference type="InterPro" id="IPR021352">
    <property type="entry name" value="DUF2971"/>
</dbReference>
<protein>
    <recommendedName>
        <fullName evidence="3">DUF2971 domain-containing protein</fullName>
    </recommendedName>
</protein>
<evidence type="ECO:0000313" key="1">
    <source>
        <dbReference type="EMBL" id="SCB13384.1"/>
    </source>
</evidence>
<dbReference type="Pfam" id="PF11185">
    <property type="entry name" value="DUF2971"/>
    <property type="match status" value="1"/>
</dbReference>
<sequence>MRKEPNVTLLPLAEFERQRWLLELRLKADLGEEERADEVTGSLYHFTDERGLRGIIEGESFWCTDYRHLNDPTELFHGVDAAISLAKSLPWPRTAQTAEFLDVLLDLFKSENLAAGHLRFFICSFSEHRDYLDQWRAYGDNGRGFAIGLSPKLFAVEERIGPANERVFVGPVRYEPKAVRRRYAQSLQHALDTIVAAAESEWFRQLPQPARLLFYREISLELAATAWIWNSLTSKHDAYQAEHEVRLVMLGTPDALNPYIKARTRGTETIPYVPYRMPLKEDGSLMEIVIGPTADNDAERRIKEMLRHLKVEGDVRIIRSTIPYRSF</sequence>
<dbReference type="AlphaFoldDB" id="A0A1C3UD71"/>
<gene>
    <name evidence="1" type="ORF">GA0061102_100316</name>
</gene>
<evidence type="ECO:0008006" key="3">
    <source>
        <dbReference type="Google" id="ProtNLM"/>
    </source>
</evidence>
<organism evidence="1 2">
    <name type="scientific">Rhizobium miluonense</name>
    <dbReference type="NCBI Taxonomy" id="411945"/>
    <lineage>
        <taxon>Bacteria</taxon>
        <taxon>Pseudomonadati</taxon>
        <taxon>Pseudomonadota</taxon>
        <taxon>Alphaproteobacteria</taxon>
        <taxon>Hyphomicrobiales</taxon>
        <taxon>Rhizobiaceae</taxon>
        <taxon>Rhizobium/Agrobacterium group</taxon>
        <taxon>Rhizobium</taxon>
    </lineage>
</organism>
<accession>A0A1C3UD71</accession>
<dbReference type="EMBL" id="FMAH01000003">
    <property type="protein sequence ID" value="SCB13384.1"/>
    <property type="molecule type" value="Genomic_DNA"/>
</dbReference>
<dbReference type="STRING" id="411945.GA0061102_100316"/>
<evidence type="ECO:0000313" key="2">
    <source>
        <dbReference type="Proteomes" id="UP000199435"/>
    </source>
</evidence>
<dbReference type="RefSeq" id="WP_092844293.1">
    <property type="nucleotide sequence ID" value="NZ_FMAH01000003.1"/>
</dbReference>
<dbReference type="Proteomes" id="UP000199435">
    <property type="component" value="Unassembled WGS sequence"/>
</dbReference>